<dbReference type="RefSeq" id="WP_094091355.1">
    <property type="nucleotide sequence ID" value="NZ_CP016397.1"/>
</dbReference>
<sequence>MYIKRLLNIKWLNNLTTLEDCFLLKKKGGTLKQQKHYGYRLDSAIKRLNMTVKKSEITIRRVINKRISSVKLAEKRIQLSTVGEGKGIVAFGFFRDRGNGNLNESKRALSDAGVISPAIN</sequence>
<protein>
    <submittedName>
        <fullName evidence="1">Uncharacterized protein</fullName>
    </submittedName>
</protein>
<name>A0A222P3R4_9GAMM</name>
<gene>
    <name evidence="1" type="ORF">clem_09750</name>
</gene>
<organism evidence="1 2">
    <name type="scientific">Legionella clemsonensis</name>
    <dbReference type="NCBI Taxonomy" id="1867846"/>
    <lineage>
        <taxon>Bacteria</taxon>
        <taxon>Pseudomonadati</taxon>
        <taxon>Pseudomonadota</taxon>
        <taxon>Gammaproteobacteria</taxon>
        <taxon>Legionellales</taxon>
        <taxon>Legionellaceae</taxon>
        <taxon>Legionella</taxon>
    </lineage>
</organism>
<evidence type="ECO:0000313" key="2">
    <source>
        <dbReference type="Proteomes" id="UP000201728"/>
    </source>
</evidence>
<dbReference type="EMBL" id="CP016397">
    <property type="protein sequence ID" value="ASQ46500.1"/>
    <property type="molecule type" value="Genomic_DNA"/>
</dbReference>
<dbReference type="KEGG" id="lcd:clem_09750"/>
<reference evidence="2" key="1">
    <citation type="submission" date="2016-07" db="EMBL/GenBank/DDBJ databases">
        <authorList>
            <person name="Florea S."/>
            <person name="Webb J.S."/>
            <person name="Jaromczyk J."/>
            <person name="Schardl C.L."/>
        </authorList>
    </citation>
    <scope>NUCLEOTIDE SEQUENCE [LARGE SCALE GENOMIC DNA]</scope>
    <source>
        <strain evidence="2">CDC-D5610</strain>
    </source>
</reference>
<dbReference type="AlphaFoldDB" id="A0A222P3R4"/>
<keyword evidence="2" id="KW-1185">Reference proteome</keyword>
<dbReference type="Proteomes" id="UP000201728">
    <property type="component" value="Chromosome"/>
</dbReference>
<proteinExistence type="predicted"/>
<accession>A0A222P3R4</accession>
<evidence type="ECO:0000313" key="1">
    <source>
        <dbReference type="EMBL" id="ASQ46500.1"/>
    </source>
</evidence>